<gene>
    <name evidence="1" type="ORF">ACFQBM_17130</name>
    <name evidence="2" type="ORF">ACFQBM_17145</name>
    <name evidence="3" type="ORF">ACFQBM_17215</name>
</gene>
<dbReference type="EMBL" id="JBHSVR010000001">
    <property type="protein sequence ID" value="MFC6635015.1"/>
    <property type="molecule type" value="Genomic_DNA"/>
</dbReference>
<name>A0ABW1YTX6_9GAMM</name>
<evidence type="ECO:0000313" key="4">
    <source>
        <dbReference type="Proteomes" id="UP001596425"/>
    </source>
</evidence>
<sequence length="95" mass="10848">MAAEEAVSEAFHKTCRYYAKLSNGQSKCVNEEHDIAERWDKAAIKLNEIDPALSMKLRLKSKFWREGAAWTEEEIALAKISFDDLRNNCGVVFPL</sequence>
<protein>
    <submittedName>
        <fullName evidence="3">Uncharacterized protein</fullName>
    </submittedName>
</protein>
<dbReference type="RefSeq" id="WP_193190893.1">
    <property type="nucleotide sequence ID" value="NZ_JACZFR010000016.1"/>
</dbReference>
<evidence type="ECO:0000313" key="3">
    <source>
        <dbReference type="EMBL" id="MFC6635032.1"/>
    </source>
</evidence>
<dbReference type="EMBL" id="JBHSVR010000001">
    <property type="protein sequence ID" value="MFC6635032.1"/>
    <property type="molecule type" value="Genomic_DNA"/>
</dbReference>
<reference evidence="3" key="1">
    <citation type="journal article" date="2014" name="Int. J. Syst. Evol. Microbiol.">
        <title>Complete genome of a new Firmicutes species belonging to the dominant human colonic microbiota ('Ruminococcus bicirculans') reveals two chromosomes and a selective capacity to utilize plant glucans.</title>
        <authorList>
            <consortium name="NISC Comparative Sequencing Program"/>
            <person name="Wegmann U."/>
            <person name="Louis P."/>
            <person name="Goesmann A."/>
            <person name="Henrissat B."/>
            <person name="Duncan S.H."/>
            <person name="Flint H.J."/>
        </authorList>
    </citation>
    <scope>NUCLEOTIDE SEQUENCE</scope>
    <source>
        <strain evidence="3">CCM 7856</strain>
    </source>
</reference>
<keyword evidence="4" id="KW-1185">Reference proteome</keyword>
<organism evidence="3 4">
    <name type="scientific">Microbulbifer taiwanensis</name>
    <dbReference type="NCBI Taxonomy" id="986746"/>
    <lineage>
        <taxon>Bacteria</taxon>
        <taxon>Pseudomonadati</taxon>
        <taxon>Pseudomonadota</taxon>
        <taxon>Gammaproteobacteria</taxon>
        <taxon>Cellvibrionales</taxon>
        <taxon>Microbulbiferaceae</taxon>
        <taxon>Microbulbifer</taxon>
    </lineage>
</organism>
<dbReference type="EMBL" id="JBHSVR010000001">
    <property type="protein sequence ID" value="MFC6635018.1"/>
    <property type="molecule type" value="Genomic_DNA"/>
</dbReference>
<proteinExistence type="predicted"/>
<dbReference type="Proteomes" id="UP001596425">
    <property type="component" value="Unassembled WGS sequence"/>
</dbReference>
<accession>A0ABW1YTX6</accession>
<evidence type="ECO:0000313" key="1">
    <source>
        <dbReference type="EMBL" id="MFC6635015.1"/>
    </source>
</evidence>
<reference evidence="3" key="3">
    <citation type="submission" date="2024-09" db="EMBL/GenBank/DDBJ databases">
        <authorList>
            <person name="Sun Q."/>
            <person name="Mori K."/>
        </authorList>
    </citation>
    <scope>NUCLEOTIDE SEQUENCE</scope>
    <source>
        <strain evidence="3">CCM 7856</strain>
    </source>
</reference>
<evidence type="ECO:0000313" key="2">
    <source>
        <dbReference type="EMBL" id="MFC6635018.1"/>
    </source>
</evidence>
<comment type="caution">
    <text evidence="3">The sequence shown here is derived from an EMBL/GenBank/DDBJ whole genome shotgun (WGS) entry which is preliminary data.</text>
</comment>
<reference evidence="4" key="2">
    <citation type="journal article" date="2019" name="Int. J. Syst. Evol. Microbiol.">
        <title>The Global Catalogue of Microorganisms (GCM) 10K type strain sequencing project: providing services to taxonomists for standard genome sequencing and annotation.</title>
        <authorList>
            <consortium name="The Broad Institute Genomics Platform"/>
            <consortium name="The Broad Institute Genome Sequencing Center for Infectious Disease"/>
            <person name="Wu L."/>
            <person name="Ma J."/>
        </authorList>
    </citation>
    <scope>NUCLEOTIDE SEQUENCE [LARGE SCALE GENOMIC DNA]</scope>
    <source>
        <strain evidence="4">CGMCC 1.13718</strain>
    </source>
</reference>